<dbReference type="AlphaFoldDB" id="A0A3A6QNK8"/>
<feature type="domain" description="Putative DNA-binding" evidence="1">
    <location>
        <begin position="7"/>
        <end position="94"/>
    </location>
</feature>
<dbReference type="Pfam" id="PF09836">
    <property type="entry name" value="DUF2063"/>
    <property type="match status" value="1"/>
</dbReference>
<organism evidence="2 3">
    <name type="scientific">Vibrio sinensis</name>
    <dbReference type="NCBI Taxonomy" id="2302434"/>
    <lineage>
        <taxon>Bacteria</taxon>
        <taxon>Pseudomonadati</taxon>
        <taxon>Pseudomonadota</taxon>
        <taxon>Gammaproteobacteria</taxon>
        <taxon>Vibrionales</taxon>
        <taxon>Vibrionaceae</taxon>
        <taxon>Vibrio</taxon>
    </lineage>
</organism>
<dbReference type="Gene3D" id="1.10.150.690">
    <property type="entry name" value="DUF2063"/>
    <property type="match status" value="1"/>
</dbReference>
<keyword evidence="3" id="KW-1185">Reference proteome</keyword>
<dbReference type="Proteomes" id="UP000273252">
    <property type="component" value="Unassembled WGS sequence"/>
</dbReference>
<evidence type="ECO:0000313" key="3">
    <source>
        <dbReference type="Proteomes" id="UP000273252"/>
    </source>
</evidence>
<name>A0A3A6QNK8_9VIBR</name>
<proteinExistence type="predicted"/>
<comment type="caution">
    <text evidence="2">The sequence shown here is derived from an EMBL/GenBank/DDBJ whole genome shotgun (WGS) entry which is preliminary data.</text>
</comment>
<protein>
    <submittedName>
        <fullName evidence="2">DUF2063 domain-containing protein</fullName>
    </submittedName>
</protein>
<dbReference type="InterPro" id="IPR018640">
    <property type="entry name" value="DUF2063"/>
</dbReference>
<evidence type="ECO:0000313" key="2">
    <source>
        <dbReference type="EMBL" id="RJX68798.1"/>
    </source>
</evidence>
<reference evidence="2 3" key="1">
    <citation type="submission" date="2018-08" db="EMBL/GenBank/DDBJ databases">
        <title>Vibrio isolated from the Eastern China Marginal Seas.</title>
        <authorList>
            <person name="Li Y."/>
        </authorList>
    </citation>
    <scope>NUCLEOTIDE SEQUENCE [LARGE SCALE GENOMIC DNA]</scope>
    <source>
        <strain evidence="2 3">BEI233</strain>
    </source>
</reference>
<dbReference type="RefSeq" id="WP_120033396.1">
    <property type="nucleotide sequence ID" value="NZ_QVMU01000018.1"/>
</dbReference>
<evidence type="ECO:0000259" key="1">
    <source>
        <dbReference type="Pfam" id="PF09836"/>
    </source>
</evidence>
<sequence>MNLSLAELQEQFAKSLHYQAKGEQCDIVSDTFSADERMQIYRNNFIISLSEVLQTTYPMVTALIGEECFEQIARQHVLTHPLTVGDVSHYGDGFESTILLFDEVAKAAPYCAEVARFEWAQDLAQQKYNTQQIRPARPLAHLATLNENQHGDIRFQLHPDVMLFQSEYSLFSLQHAINNHQFDGLNINLAEQGVIACHRDGTVWAHTLEHSAYRLLSDIQYGQPLSAIAEPLLAQLNVLIELNLIAGFYINELLDTHRPEHH</sequence>
<dbReference type="InterPro" id="IPR044922">
    <property type="entry name" value="DUF2063_N_sf"/>
</dbReference>
<accession>A0A3A6QNK8</accession>
<gene>
    <name evidence="2" type="ORF">DZ860_16235</name>
</gene>
<dbReference type="OrthoDB" id="4146344at2"/>
<dbReference type="EMBL" id="QVMU01000018">
    <property type="protein sequence ID" value="RJX68798.1"/>
    <property type="molecule type" value="Genomic_DNA"/>
</dbReference>